<dbReference type="Proteomes" id="UP000321104">
    <property type="component" value="Unassembled WGS sequence"/>
</dbReference>
<keyword evidence="1" id="KW-1133">Transmembrane helix</keyword>
<reference evidence="2 3" key="1">
    <citation type="submission" date="2019-07" db="EMBL/GenBank/DDBJ databases">
        <title>Whole genome shotgun sequence of Acetobacter indonesiensis NBRC 16471.</title>
        <authorList>
            <person name="Hosoyama A."/>
            <person name="Uohara A."/>
            <person name="Ohji S."/>
            <person name="Ichikawa N."/>
        </authorList>
    </citation>
    <scope>NUCLEOTIDE SEQUENCE [LARGE SCALE GENOMIC DNA]</scope>
    <source>
        <strain evidence="2 3">NBRC 16471</strain>
    </source>
</reference>
<protein>
    <submittedName>
        <fullName evidence="2">Uncharacterized protein</fullName>
    </submittedName>
</protein>
<keyword evidence="1" id="KW-0472">Membrane</keyword>
<evidence type="ECO:0000313" key="3">
    <source>
        <dbReference type="Proteomes" id="UP000321104"/>
    </source>
</evidence>
<evidence type="ECO:0000256" key="1">
    <source>
        <dbReference type="SAM" id="Phobius"/>
    </source>
</evidence>
<proteinExistence type="predicted"/>
<feature type="transmembrane region" description="Helical" evidence="1">
    <location>
        <begin position="21"/>
        <end position="42"/>
    </location>
</feature>
<name>A0A6N3T8K3_9PROT</name>
<accession>A0A6N3T8K3</accession>
<evidence type="ECO:0000313" key="2">
    <source>
        <dbReference type="EMBL" id="GEN03937.1"/>
    </source>
</evidence>
<comment type="caution">
    <text evidence="2">The sequence shown here is derived from an EMBL/GenBank/DDBJ whole genome shotgun (WGS) entry which is preliminary data.</text>
</comment>
<organism evidence="2 3">
    <name type="scientific">Acetobacter indonesiensis</name>
    <dbReference type="NCBI Taxonomy" id="104101"/>
    <lineage>
        <taxon>Bacteria</taxon>
        <taxon>Pseudomonadati</taxon>
        <taxon>Pseudomonadota</taxon>
        <taxon>Alphaproteobacteria</taxon>
        <taxon>Acetobacterales</taxon>
        <taxon>Acetobacteraceae</taxon>
        <taxon>Acetobacter</taxon>
    </lineage>
</organism>
<keyword evidence="1" id="KW-0812">Transmembrane</keyword>
<dbReference type="EMBL" id="BJXQ01000010">
    <property type="protein sequence ID" value="GEN03937.1"/>
    <property type="molecule type" value="Genomic_DNA"/>
</dbReference>
<dbReference type="AlphaFoldDB" id="A0A6N3T8K3"/>
<gene>
    <name evidence="2" type="ORF">AIN02nite_19620</name>
</gene>
<sequence length="67" mass="7395">MFCRRPKQMPDKQTIRQDSPTMGTLIVSMVLGIAAFALGYHFGAFDSLIATWTPADHQGALAQLKWG</sequence>